<dbReference type="AlphaFoldDB" id="A0A154ICL7"/>
<sequence length="454" mass="50379">MKRRATCFSGEFHFACTFGERIMRYAMRILAVSGVLSVTSLMTGADAQNPVADFFLDGISDKAEDLMAKARSEANAVTWGVADAAKSTIEAWKQANIELLDKAFTDLSKQHQELFNNMNETMDRLEAGENLVVKDAEKLTVEWASVIKDLPFVDHSPEVMNYRPRVIIPVGEGEVPMVVDGPSLGSASPSLNSGDKRIPVARSTDNQLLAKLNRADLKFDEVKSSFVEYKLSFDNSVSSWWRPWTWGKKERIEREATVWLLPKQMASFTITPMMPSEDVAVGTYSTQVGGRGKDTPYPVNVPLAPLWVDQGYVYDTATIAQNKFFSNAGGDHADCVGAKIDSIKSSSFTFMMQMGHRSVWGGRRDAWVNCNLAIPIVKRTPSRVKGDEITGVLNWTDDSLLSLPEGTLDYTVTLKMFNGRTYVLTRETADPTGVISVQKTEKGLLFRPKPPSDF</sequence>
<dbReference type="EMBL" id="LVYU01000118">
    <property type="protein sequence ID" value="KZA98320.1"/>
    <property type="molecule type" value="Genomic_DNA"/>
</dbReference>
<reference evidence="1" key="1">
    <citation type="submission" date="2016-03" db="EMBL/GenBank/DDBJ databases">
        <title>Microsymbionts genomes from the relict species Vavilovia formosa.</title>
        <authorList>
            <person name="Chirak E."/>
            <person name="Kimeklis A."/>
            <person name="Kopat V."/>
            <person name="Andronov E."/>
        </authorList>
    </citation>
    <scope>NUCLEOTIDE SEQUENCE [LARGE SCALE GENOMIC DNA]</scope>
    <source>
        <strain evidence="1">Vaf12</strain>
    </source>
</reference>
<organism evidence="1">
    <name type="scientific">Rhizobium leguminosarum</name>
    <dbReference type="NCBI Taxonomy" id="384"/>
    <lineage>
        <taxon>Bacteria</taxon>
        <taxon>Pseudomonadati</taxon>
        <taxon>Pseudomonadota</taxon>
        <taxon>Alphaproteobacteria</taxon>
        <taxon>Hyphomicrobiales</taxon>
        <taxon>Rhizobiaceae</taxon>
        <taxon>Rhizobium/Agrobacterium group</taxon>
        <taxon>Rhizobium</taxon>
    </lineage>
</organism>
<protein>
    <submittedName>
        <fullName evidence="1">Uncharacterized protein</fullName>
    </submittedName>
</protein>
<proteinExistence type="predicted"/>
<accession>A0A154ICL7</accession>
<evidence type="ECO:0000313" key="1">
    <source>
        <dbReference type="EMBL" id="KZA98320.1"/>
    </source>
</evidence>
<name>A0A154ICL7_RHILE</name>
<comment type="caution">
    <text evidence="1">The sequence shown here is derived from an EMBL/GenBank/DDBJ whole genome shotgun (WGS) entry which is preliminary data.</text>
</comment>
<gene>
    <name evidence="1" type="ORF">A4A59_28055</name>
</gene>